<reference evidence="4" key="2">
    <citation type="submission" date="2020-08" db="EMBL/GenBank/DDBJ databases">
        <title>Draft Genome Sequence of Cumin Blight Pathogen Alternaria burnsii.</title>
        <authorList>
            <person name="Feng Z."/>
        </authorList>
    </citation>
    <scope>NUCLEOTIDE SEQUENCE</scope>
    <source>
        <strain evidence="4">CBS107.38</strain>
    </source>
</reference>
<feature type="compositionally biased region" description="Low complexity" evidence="2">
    <location>
        <begin position="29"/>
        <end position="44"/>
    </location>
</feature>
<feature type="domain" description="C2H2-type" evidence="3">
    <location>
        <begin position="215"/>
        <end position="238"/>
    </location>
</feature>
<feature type="region of interest" description="Disordered" evidence="2">
    <location>
        <begin position="29"/>
        <end position="61"/>
    </location>
</feature>
<evidence type="ECO:0000256" key="1">
    <source>
        <dbReference type="PROSITE-ProRule" id="PRU00042"/>
    </source>
</evidence>
<feature type="compositionally biased region" description="Pro residues" evidence="2">
    <location>
        <begin position="760"/>
        <end position="772"/>
    </location>
</feature>
<evidence type="ECO:0000313" key="5">
    <source>
        <dbReference type="Proteomes" id="UP000596902"/>
    </source>
</evidence>
<gene>
    <name evidence="4" type="ORF">GT037_005396</name>
</gene>
<keyword evidence="5" id="KW-1185">Reference proteome</keyword>
<dbReference type="AlphaFoldDB" id="A0A8H7EFY9"/>
<feature type="region of interest" description="Disordered" evidence="2">
    <location>
        <begin position="719"/>
        <end position="778"/>
    </location>
</feature>
<feature type="compositionally biased region" description="Basic and acidic residues" evidence="2">
    <location>
        <begin position="248"/>
        <end position="259"/>
    </location>
</feature>
<dbReference type="SMART" id="SM00355">
    <property type="entry name" value="ZnF_C2H2"/>
    <property type="match status" value="1"/>
</dbReference>
<organism evidence="4 5">
    <name type="scientific">Alternaria burnsii</name>
    <dbReference type="NCBI Taxonomy" id="1187904"/>
    <lineage>
        <taxon>Eukaryota</taxon>
        <taxon>Fungi</taxon>
        <taxon>Dikarya</taxon>
        <taxon>Ascomycota</taxon>
        <taxon>Pezizomycotina</taxon>
        <taxon>Dothideomycetes</taxon>
        <taxon>Pleosporomycetidae</taxon>
        <taxon>Pleosporales</taxon>
        <taxon>Pleosporineae</taxon>
        <taxon>Pleosporaceae</taxon>
        <taxon>Alternaria</taxon>
        <taxon>Alternaria sect. Alternaria</taxon>
    </lineage>
</organism>
<feature type="compositionally biased region" description="Low complexity" evidence="2">
    <location>
        <begin position="410"/>
        <end position="438"/>
    </location>
</feature>
<protein>
    <recommendedName>
        <fullName evidence="3">C2H2-type domain-containing protein</fullName>
    </recommendedName>
</protein>
<dbReference type="GeneID" id="62203621"/>
<proteinExistence type="predicted"/>
<feature type="compositionally biased region" description="Basic and acidic residues" evidence="2">
    <location>
        <begin position="200"/>
        <end position="213"/>
    </location>
</feature>
<keyword evidence="1" id="KW-0863">Zinc-finger</keyword>
<feature type="compositionally biased region" description="Polar residues" evidence="2">
    <location>
        <begin position="45"/>
        <end position="61"/>
    </location>
</feature>
<dbReference type="EMBL" id="JAAABM010000006">
    <property type="protein sequence ID" value="KAF7677184.1"/>
    <property type="molecule type" value="Genomic_DNA"/>
</dbReference>
<feature type="region of interest" description="Disordered" evidence="2">
    <location>
        <begin position="229"/>
        <end position="382"/>
    </location>
</feature>
<evidence type="ECO:0000313" key="4">
    <source>
        <dbReference type="EMBL" id="KAF7677184.1"/>
    </source>
</evidence>
<dbReference type="InterPro" id="IPR013087">
    <property type="entry name" value="Znf_C2H2_type"/>
</dbReference>
<comment type="caution">
    <text evidence="4">The sequence shown here is derived from an EMBL/GenBank/DDBJ whole genome shotgun (WGS) entry which is preliminary data.</text>
</comment>
<feature type="region of interest" description="Disordered" evidence="2">
    <location>
        <begin position="399"/>
        <end position="458"/>
    </location>
</feature>
<dbReference type="PROSITE" id="PS50157">
    <property type="entry name" value="ZINC_FINGER_C2H2_2"/>
    <property type="match status" value="1"/>
</dbReference>
<evidence type="ECO:0000256" key="2">
    <source>
        <dbReference type="SAM" id="MobiDB-lite"/>
    </source>
</evidence>
<feature type="compositionally biased region" description="Basic and acidic residues" evidence="2">
    <location>
        <begin position="280"/>
        <end position="295"/>
    </location>
</feature>
<accession>A0A8H7EFY9</accession>
<evidence type="ECO:0000259" key="3">
    <source>
        <dbReference type="PROSITE" id="PS50157"/>
    </source>
</evidence>
<feature type="compositionally biased region" description="Basic residues" evidence="2">
    <location>
        <begin position="726"/>
        <end position="738"/>
    </location>
</feature>
<keyword evidence="1" id="KW-0479">Metal-binding</keyword>
<dbReference type="GO" id="GO:0008270">
    <property type="term" value="F:zinc ion binding"/>
    <property type="evidence" value="ECO:0007669"/>
    <property type="project" value="UniProtKB-KW"/>
</dbReference>
<feature type="compositionally biased region" description="Low complexity" evidence="2">
    <location>
        <begin position="166"/>
        <end position="192"/>
    </location>
</feature>
<name>A0A8H7EFY9_9PLEO</name>
<sequence length="857" mass="94588">MAPPSASVSEYPDRLELLLPPLPHKVPGLDSWSDSLTTQDSDSSCNPTPQDPDISSSLAAQGSRLSTGPHRILYLPEDNFFTARTPQDFDEIGLSYYGLVTNIKYDWPNKEESFYGGYVGYVDRRLHGSSSERDKWGQFPHMSAYEGFSGIRGISDSSDMATPELSSCSTISPASSTKTPASSTMTTASSAMNIGYGGGEETRSEPSKRRDRHRWPCELCDRSYIRQGDLRRHKRKQHYIGSQTTKHVQQEPEARDNRMAKSLQSTLGKAPLRETSPLPHSKDKAHPSSKYEAKLTDYQGHGNSDEADKARVKPELHRQGSRMSNQCVGSDIYSRAMSSDNYSAFPGNPDMSSKKRHNPDDDTSQCSGDFSSEEGDDSDGECDNVTTWNCSQPDALPSFLPYIRGHEGDTSSPCSDSPDSGSTTSGTTSDTPTSSTSGCTGGNGLQGNGYTSPSSGIGASNNSNHPILGIKDGMGPNFASDPQPLPLICWYSAAGIACTSKHVKMSIEVRHLWNDHAWGKNRKLPNHRLSDACQRCKRLFITQQLLDEHVAPQGPCRALSSVELEELNKEPNRLGISLECKEAVDDLRKSIDKVTKGDHMPAFHDSETMALLKQRVDSNVLLYINGSNTSEKTARSQLWKWYLIFKRLRPDDEVPRNPFISAQRLAGSEERPRADAHRIFMQLLDQKRIEGCLPQFDDDQRNAIGRVFLDTLEMLGANQANERHRSVQTRRNSRKRQRLSPPEDHGPAPGSTDITLAPTTPAPAPAPTPVEFPPSVRDTVNLQHPTFTLPEVQNQLLPQTPSSALQSFMPSADSLWLLQQQQQQEADAHSMFSTGDFGYIDLSTDYGGLSGFGTQDR</sequence>
<feature type="compositionally biased region" description="Acidic residues" evidence="2">
    <location>
        <begin position="371"/>
        <end position="382"/>
    </location>
</feature>
<dbReference type="RefSeq" id="XP_038787393.1">
    <property type="nucleotide sequence ID" value="XM_038930443.1"/>
</dbReference>
<keyword evidence="1" id="KW-0862">Zinc</keyword>
<feature type="compositionally biased region" description="Basic and acidic residues" evidence="2">
    <location>
        <begin position="303"/>
        <end position="318"/>
    </location>
</feature>
<feature type="region of interest" description="Disordered" evidence="2">
    <location>
        <begin position="162"/>
        <end position="213"/>
    </location>
</feature>
<dbReference type="Proteomes" id="UP000596902">
    <property type="component" value="Unassembled WGS sequence"/>
</dbReference>
<dbReference type="PROSITE" id="PS00028">
    <property type="entry name" value="ZINC_FINGER_C2H2_1"/>
    <property type="match status" value="1"/>
</dbReference>
<reference evidence="4" key="1">
    <citation type="submission" date="2020-01" db="EMBL/GenBank/DDBJ databases">
        <authorList>
            <person name="Feng Z.H.Z."/>
        </authorList>
    </citation>
    <scope>NUCLEOTIDE SEQUENCE</scope>
    <source>
        <strain evidence="4">CBS107.38</strain>
    </source>
</reference>